<dbReference type="RefSeq" id="XP_040643087.1">
    <property type="nucleotide sequence ID" value="XM_040786794.1"/>
</dbReference>
<organism evidence="1 2">
    <name type="scientific">Aspergillus ruber (strain CBS 135680)</name>
    <dbReference type="NCBI Taxonomy" id="1388766"/>
    <lineage>
        <taxon>Eukaryota</taxon>
        <taxon>Fungi</taxon>
        <taxon>Dikarya</taxon>
        <taxon>Ascomycota</taxon>
        <taxon>Pezizomycotina</taxon>
        <taxon>Eurotiomycetes</taxon>
        <taxon>Eurotiomycetidae</taxon>
        <taxon>Eurotiales</taxon>
        <taxon>Aspergillaceae</taxon>
        <taxon>Aspergillus</taxon>
        <taxon>Aspergillus subgen. Aspergillus</taxon>
    </lineage>
</organism>
<dbReference type="PANTHER" id="PTHR43482">
    <property type="entry name" value="PROTEIN AST1-RELATED"/>
    <property type="match status" value="1"/>
</dbReference>
<dbReference type="AlphaFoldDB" id="A0A017SS23"/>
<dbReference type="CDD" id="cd05289">
    <property type="entry name" value="MDR_like_2"/>
    <property type="match status" value="1"/>
</dbReference>
<protein>
    <submittedName>
        <fullName evidence="1">Zinc-binding oxidoreductase</fullName>
    </submittedName>
</protein>
<evidence type="ECO:0000313" key="2">
    <source>
        <dbReference type="Proteomes" id="UP000019804"/>
    </source>
</evidence>
<dbReference type="Gene3D" id="3.40.50.720">
    <property type="entry name" value="NAD(P)-binding Rossmann-like Domain"/>
    <property type="match status" value="1"/>
</dbReference>
<dbReference type="InterPro" id="IPR036291">
    <property type="entry name" value="NAD(P)-bd_dom_sf"/>
</dbReference>
<dbReference type="SUPFAM" id="SSF51735">
    <property type="entry name" value="NAD(P)-binding Rossmann-fold domains"/>
    <property type="match status" value="1"/>
</dbReference>
<accession>A0A017SS23</accession>
<dbReference type="Proteomes" id="UP000019804">
    <property type="component" value="Unassembled WGS sequence"/>
</dbReference>
<sequence length="390" mass="42734">MKPAKPFSATMDEQTFIPPTMRALYYTPLPTTPNDPTAVSSQTSITFDTDFPVPKPSPAQYLIKVQTTAFSHDEVRLAGLLNPTQSMPQIPLHNLCGTVISTPSEDHWNAEGPKFKVDDVVFGLVSYSRDGAAADYVLAYEDELAFKPQNISAAEAATIPLPSLTAWQAIFTYAGLDDNLDRNASNGKHKHLRVLVTNAYDNEVGMQAVQLLRSKSLFPNQRRPWICVTCSSPEQEMALRENHDVDETIVAPLPIDPSFDLATPFRSNRWDPVDIVLDCADGLMFRQAHSSHVVKDHGAVLTAVDSTPAQTQQHLEKDDNSERDLFSRFIAVEPDGHALGRIARLVEEEQAPRGRTESIVDLVNGADLLDAGAAGAAGARRGGMFVMKVN</sequence>
<proteinExistence type="predicted"/>
<dbReference type="PANTHER" id="PTHR43482:SF1">
    <property type="entry name" value="PROTEIN AST1-RELATED"/>
    <property type="match status" value="1"/>
</dbReference>
<dbReference type="STRING" id="1388766.A0A017SS23"/>
<evidence type="ECO:0000313" key="1">
    <source>
        <dbReference type="EMBL" id="EYE99399.1"/>
    </source>
</evidence>
<dbReference type="Gene3D" id="3.90.180.10">
    <property type="entry name" value="Medium-chain alcohol dehydrogenases, catalytic domain"/>
    <property type="match status" value="1"/>
</dbReference>
<gene>
    <name evidence="1" type="ORF">EURHEDRAFT_519540</name>
</gene>
<dbReference type="InterPro" id="IPR052585">
    <property type="entry name" value="Lipid_raft_assoc_Zn_ADH"/>
</dbReference>
<dbReference type="OrthoDB" id="414243at2759"/>
<name>A0A017SS23_ASPRC</name>
<dbReference type="EMBL" id="KK088411">
    <property type="protein sequence ID" value="EYE99399.1"/>
    <property type="molecule type" value="Genomic_DNA"/>
</dbReference>
<dbReference type="InterPro" id="IPR011032">
    <property type="entry name" value="GroES-like_sf"/>
</dbReference>
<dbReference type="SUPFAM" id="SSF50129">
    <property type="entry name" value="GroES-like"/>
    <property type="match status" value="1"/>
</dbReference>
<dbReference type="HOGENOM" id="CLU_026673_3_3_1"/>
<reference evidence="2" key="1">
    <citation type="journal article" date="2014" name="Nat. Commun.">
        <title>Genomic adaptations of the halophilic Dead Sea filamentous fungus Eurotium rubrum.</title>
        <authorList>
            <person name="Kis-Papo T."/>
            <person name="Weig A.R."/>
            <person name="Riley R."/>
            <person name="Persoh D."/>
            <person name="Salamov A."/>
            <person name="Sun H."/>
            <person name="Lipzen A."/>
            <person name="Wasser S.P."/>
            <person name="Rambold G."/>
            <person name="Grigoriev I.V."/>
            <person name="Nevo E."/>
        </authorList>
    </citation>
    <scope>NUCLEOTIDE SEQUENCE [LARGE SCALE GENOMIC DNA]</scope>
    <source>
        <strain evidence="2">CBS 135680</strain>
    </source>
</reference>
<dbReference type="GeneID" id="63701918"/>
<keyword evidence="2" id="KW-1185">Reference proteome</keyword>